<evidence type="ECO:0000256" key="1">
    <source>
        <dbReference type="SAM" id="Phobius"/>
    </source>
</evidence>
<dbReference type="Proteomes" id="UP000245293">
    <property type="component" value="Unassembled WGS sequence"/>
</dbReference>
<keyword evidence="4" id="KW-1185">Reference proteome</keyword>
<feature type="transmembrane region" description="Helical" evidence="1">
    <location>
        <begin position="109"/>
        <end position="126"/>
    </location>
</feature>
<feature type="transmembrane region" description="Helical" evidence="1">
    <location>
        <begin position="85"/>
        <end position="103"/>
    </location>
</feature>
<name>A0A2V1P2P7_9RHOB</name>
<evidence type="ECO:0000313" key="4">
    <source>
        <dbReference type="Proteomes" id="UP000245293"/>
    </source>
</evidence>
<protein>
    <recommendedName>
        <fullName evidence="2">DUF1468 domain-containing protein</fullName>
    </recommendedName>
</protein>
<evidence type="ECO:0000259" key="2">
    <source>
        <dbReference type="Pfam" id="PF07331"/>
    </source>
</evidence>
<dbReference type="OrthoDB" id="7855258at2"/>
<feature type="transmembrane region" description="Helical" evidence="1">
    <location>
        <begin position="38"/>
        <end position="60"/>
    </location>
</feature>
<feature type="transmembrane region" description="Helical" evidence="1">
    <location>
        <begin position="7"/>
        <end position="26"/>
    </location>
</feature>
<accession>A0A2V1P2P7</accession>
<keyword evidence="1" id="KW-0472">Membrane</keyword>
<reference evidence="4" key="1">
    <citation type="submission" date="2018-05" db="EMBL/GenBank/DDBJ databases">
        <authorList>
            <person name="Du Z."/>
            <person name="Wang X."/>
        </authorList>
    </citation>
    <scope>NUCLEOTIDE SEQUENCE [LARGE SCALE GENOMIC DNA]</scope>
    <source>
        <strain evidence="4">WDS4C29</strain>
    </source>
</reference>
<keyword evidence="1" id="KW-0812">Transmembrane</keyword>
<evidence type="ECO:0000313" key="3">
    <source>
        <dbReference type="EMBL" id="PWG15667.1"/>
    </source>
</evidence>
<dbReference type="EMBL" id="QETF01000027">
    <property type="protein sequence ID" value="PWG15667.1"/>
    <property type="molecule type" value="Genomic_DNA"/>
</dbReference>
<dbReference type="InterPro" id="IPR009936">
    <property type="entry name" value="DUF1468"/>
</dbReference>
<dbReference type="AlphaFoldDB" id="A0A2V1P2P7"/>
<sequence>MTNRVQDIIVATVLLLLGAIWTWLVIDTIRPGFGDGDIGARAFPMVFGILLMVFSGVLLASKLPRSDRDENLFVGDMEIPKSSRLDWLPALLVLGQICLYGFLLEKIGFVLATPIVVLLAMVVSLRERSAVKLLGMSLGLTVGSWLLFEKVLGIYLANGTWLNLG</sequence>
<feature type="transmembrane region" description="Helical" evidence="1">
    <location>
        <begin position="133"/>
        <end position="157"/>
    </location>
</feature>
<dbReference type="RefSeq" id="WP_109389990.1">
    <property type="nucleotide sequence ID" value="NZ_QETF01000027.1"/>
</dbReference>
<dbReference type="Pfam" id="PF07331">
    <property type="entry name" value="TctB"/>
    <property type="match status" value="1"/>
</dbReference>
<proteinExistence type="predicted"/>
<comment type="caution">
    <text evidence="3">The sequence shown here is derived from an EMBL/GenBank/DDBJ whole genome shotgun (WGS) entry which is preliminary data.</text>
</comment>
<gene>
    <name evidence="3" type="ORF">DFK10_15735</name>
</gene>
<organism evidence="3 4">
    <name type="scientific">Salibaculum griseiflavum</name>
    <dbReference type="NCBI Taxonomy" id="1914409"/>
    <lineage>
        <taxon>Bacteria</taxon>
        <taxon>Pseudomonadati</taxon>
        <taxon>Pseudomonadota</taxon>
        <taxon>Alphaproteobacteria</taxon>
        <taxon>Rhodobacterales</taxon>
        <taxon>Roseobacteraceae</taxon>
        <taxon>Salibaculum</taxon>
    </lineage>
</organism>
<feature type="domain" description="DUF1468" evidence="2">
    <location>
        <begin position="9"/>
        <end position="156"/>
    </location>
</feature>
<keyword evidence="1" id="KW-1133">Transmembrane helix</keyword>